<keyword evidence="3" id="KW-1185">Reference proteome</keyword>
<comment type="caution">
    <text evidence="2">The sequence shown here is derived from an EMBL/GenBank/DDBJ whole genome shotgun (WGS) entry which is preliminary data.</text>
</comment>
<dbReference type="AlphaFoldDB" id="A0A4P9VN75"/>
<dbReference type="InterPro" id="IPR039523">
    <property type="entry name" value="RimK-rel_E_lig_ATP-grasp"/>
</dbReference>
<sequence length="376" mass="42595">MKIIKLVARSLSLLRQAMHDVDVHKQKHPLVGGKWYQHWWNQCKLMYANGVTADDYYLYGLFRPEISWAEKLTYIGCHERWRWVAPVSPEHYKFLTENKLIFSHFLSAAQIPVARVFGTYGPKGLSDDGQLLRTPQQLEKWLIQRSLGNLFIKPVAGTRGVGVLSLGDQIEPGRWQKLPQGEITLPELLEHFQAQPHLDTYLIEERLNPHQEMAKFAPNVLHTARIISSYDEDVCIHAAMMRLAAADQIADNTSLGNMSAAIELATGRLQQGSVRINGIAQPQAVHESSGLVVEGFQLPDWQETVTLVQRASRCVHFNGVLAWDVALTDKGPVVIEANSLFDLHWQATASRGLLSTTLYDYMCKHHLDKRIGFHLH</sequence>
<proteinExistence type="predicted"/>
<protein>
    <recommendedName>
        <fullName evidence="1">Alpha-L-glutamate ligase-related protein ATP-grasp domain-containing protein</fullName>
    </recommendedName>
</protein>
<dbReference type="EMBL" id="NDXW01000001">
    <property type="protein sequence ID" value="RDH44895.1"/>
    <property type="molecule type" value="Genomic_DNA"/>
</dbReference>
<feature type="domain" description="Alpha-L-glutamate ligase-related protein ATP-grasp" evidence="1">
    <location>
        <begin position="89"/>
        <end position="355"/>
    </location>
</feature>
<dbReference type="Proteomes" id="UP000257039">
    <property type="component" value="Unassembled WGS sequence"/>
</dbReference>
<dbReference type="Pfam" id="PF14397">
    <property type="entry name" value="ATPgrasp_ST"/>
    <property type="match status" value="1"/>
</dbReference>
<reference evidence="2 3" key="1">
    <citation type="submission" date="2017-04" db="EMBL/GenBank/DDBJ databases">
        <title>Draft genome sequence of Zooshikella ganghwensis VG4 isolated from Red Sea sediments.</title>
        <authorList>
            <person name="Rehman Z."/>
            <person name="Alam I."/>
            <person name="Kamau A."/>
            <person name="Bajic V."/>
            <person name="Leiknes T."/>
        </authorList>
    </citation>
    <scope>NUCLEOTIDE SEQUENCE [LARGE SCALE GENOMIC DNA]</scope>
    <source>
        <strain evidence="2 3">VG4</strain>
    </source>
</reference>
<gene>
    <name evidence="2" type="ORF">B9G39_16450</name>
</gene>
<dbReference type="RefSeq" id="WP_094787951.1">
    <property type="nucleotide sequence ID" value="NZ_NDXW01000001.1"/>
</dbReference>
<organism evidence="2 3">
    <name type="scientific">Zooshikella ganghwensis</name>
    <dbReference type="NCBI Taxonomy" id="202772"/>
    <lineage>
        <taxon>Bacteria</taxon>
        <taxon>Pseudomonadati</taxon>
        <taxon>Pseudomonadota</taxon>
        <taxon>Gammaproteobacteria</taxon>
        <taxon>Oceanospirillales</taxon>
        <taxon>Zooshikellaceae</taxon>
        <taxon>Zooshikella</taxon>
    </lineage>
</organism>
<dbReference type="SUPFAM" id="SSF56059">
    <property type="entry name" value="Glutathione synthetase ATP-binding domain-like"/>
    <property type="match status" value="1"/>
</dbReference>
<evidence type="ECO:0000313" key="2">
    <source>
        <dbReference type="EMBL" id="RDH44895.1"/>
    </source>
</evidence>
<accession>A0A4P9VN75</accession>
<evidence type="ECO:0000313" key="3">
    <source>
        <dbReference type="Proteomes" id="UP000257039"/>
    </source>
</evidence>
<evidence type="ECO:0000259" key="1">
    <source>
        <dbReference type="Pfam" id="PF14397"/>
    </source>
</evidence>
<name>A0A4P9VN75_9GAMM</name>